<name>A0A4V6PWE2_9BACI</name>
<gene>
    <name evidence="2" type="ORF">EV213_11857</name>
</gene>
<reference evidence="2 3" key="1">
    <citation type="submission" date="2019-03" db="EMBL/GenBank/DDBJ databases">
        <title>Genomic Encyclopedia of Type Strains, Phase IV (KMG-IV): sequencing the most valuable type-strain genomes for metagenomic binning, comparative biology and taxonomic classification.</title>
        <authorList>
            <person name="Goeker M."/>
        </authorList>
    </citation>
    <scope>NUCLEOTIDE SEQUENCE [LARGE SCALE GENOMIC DNA]</scope>
    <source>
        <strain evidence="2 3">DSM 28697</strain>
    </source>
</reference>
<dbReference type="PANTHER" id="PTHR12110">
    <property type="entry name" value="HYDROXYPYRUVATE ISOMERASE"/>
    <property type="match status" value="1"/>
</dbReference>
<sequence length="280" mass="30899">MKKALSAAGLGAINGPQHLIELAGKNGFEAVETSGSALLKIADEQGVETIDTWLREAGVTISTFGLAVEWRQTDEKFSEGLADLVRQAQLAKRLGVRNFCTYVLPATDMNASQFMAKAISRLRLCAQVLKNEGIQLGLEFVGPHHLRTMWKHPFIWTMEQMLDMVDAIDEPNVGLLLDGFHWYTTGATSEDIKRAGVDRIVHVHINDARNVPVEEVLDNDRLSPGEGVIDLTTFLQTLKDIGYEGAVAQEILTKEPPTEKPEVLAEKAKNAYEKIYATLS</sequence>
<proteinExistence type="predicted"/>
<feature type="domain" description="Xylose isomerase-like TIM barrel" evidence="1">
    <location>
        <begin position="21"/>
        <end position="259"/>
    </location>
</feature>
<dbReference type="RefSeq" id="WP_133581714.1">
    <property type="nucleotide sequence ID" value="NZ_SNYJ01000018.1"/>
</dbReference>
<accession>A0A4V6PWE2</accession>
<dbReference type="Proteomes" id="UP000295632">
    <property type="component" value="Unassembled WGS sequence"/>
</dbReference>
<dbReference type="Pfam" id="PF01261">
    <property type="entry name" value="AP_endonuc_2"/>
    <property type="match status" value="1"/>
</dbReference>
<evidence type="ECO:0000313" key="2">
    <source>
        <dbReference type="EMBL" id="TDQ36427.1"/>
    </source>
</evidence>
<dbReference type="PANTHER" id="PTHR12110:SF21">
    <property type="entry name" value="XYLOSE ISOMERASE-LIKE TIM BARREL DOMAIN-CONTAINING PROTEIN"/>
    <property type="match status" value="1"/>
</dbReference>
<comment type="caution">
    <text evidence="2">The sequence shown here is derived from an EMBL/GenBank/DDBJ whole genome shotgun (WGS) entry which is preliminary data.</text>
</comment>
<dbReference type="EMBL" id="SNYJ01000018">
    <property type="protein sequence ID" value="TDQ36427.1"/>
    <property type="molecule type" value="Genomic_DNA"/>
</dbReference>
<dbReference type="InterPro" id="IPR036237">
    <property type="entry name" value="Xyl_isomerase-like_sf"/>
</dbReference>
<evidence type="ECO:0000313" key="3">
    <source>
        <dbReference type="Proteomes" id="UP000295632"/>
    </source>
</evidence>
<dbReference type="AlphaFoldDB" id="A0A4V6PWE2"/>
<dbReference type="OrthoDB" id="9782626at2"/>
<dbReference type="Gene3D" id="3.20.20.150">
    <property type="entry name" value="Divalent-metal-dependent TIM barrel enzymes"/>
    <property type="match status" value="1"/>
</dbReference>
<organism evidence="2 3">
    <name type="scientific">Aureibacillus halotolerans</name>
    <dbReference type="NCBI Taxonomy" id="1508390"/>
    <lineage>
        <taxon>Bacteria</taxon>
        <taxon>Bacillati</taxon>
        <taxon>Bacillota</taxon>
        <taxon>Bacilli</taxon>
        <taxon>Bacillales</taxon>
        <taxon>Bacillaceae</taxon>
        <taxon>Aureibacillus</taxon>
    </lineage>
</organism>
<dbReference type="SUPFAM" id="SSF51658">
    <property type="entry name" value="Xylose isomerase-like"/>
    <property type="match status" value="1"/>
</dbReference>
<keyword evidence="2" id="KW-0413">Isomerase</keyword>
<dbReference type="InterPro" id="IPR013022">
    <property type="entry name" value="Xyl_isomerase-like_TIM-brl"/>
</dbReference>
<keyword evidence="3" id="KW-1185">Reference proteome</keyword>
<dbReference type="GO" id="GO:0016853">
    <property type="term" value="F:isomerase activity"/>
    <property type="evidence" value="ECO:0007669"/>
    <property type="project" value="UniProtKB-KW"/>
</dbReference>
<protein>
    <submittedName>
        <fullName evidence="2">Sugar phosphate isomerase/epimerase</fullName>
    </submittedName>
</protein>
<evidence type="ECO:0000259" key="1">
    <source>
        <dbReference type="Pfam" id="PF01261"/>
    </source>
</evidence>
<dbReference type="InterPro" id="IPR050312">
    <property type="entry name" value="IolE/XylAMocC-like"/>
</dbReference>